<keyword evidence="6" id="KW-0969">Cilium</keyword>
<comment type="function">
    <text evidence="3">Flagellin is the subunit protein which polymerizes to form the filaments of bacterial flagella.</text>
</comment>
<name>A0ABV7XDB6_9SPHN</name>
<evidence type="ECO:0000256" key="3">
    <source>
        <dbReference type="RuleBase" id="RU362073"/>
    </source>
</evidence>
<proteinExistence type="inferred from homology"/>
<feature type="domain" description="Flagellin N-terminal" evidence="4">
    <location>
        <begin position="21"/>
        <end position="135"/>
    </location>
</feature>
<feature type="domain" description="Flagellin C-terminal" evidence="5">
    <location>
        <begin position="207"/>
        <end position="283"/>
    </location>
</feature>
<organism evidence="6 7">
    <name type="scientific">Sphingoaurantiacus capsulatus</name>
    <dbReference type="NCBI Taxonomy" id="1771310"/>
    <lineage>
        <taxon>Bacteria</taxon>
        <taxon>Pseudomonadati</taxon>
        <taxon>Pseudomonadota</taxon>
        <taxon>Alphaproteobacteria</taxon>
        <taxon>Sphingomonadales</taxon>
        <taxon>Sphingosinicellaceae</taxon>
        <taxon>Sphingoaurantiacus</taxon>
    </lineage>
</organism>
<reference evidence="7" key="1">
    <citation type="journal article" date="2019" name="Int. J. Syst. Evol. Microbiol.">
        <title>The Global Catalogue of Microorganisms (GCM) 10K type strain sequencing project: providing services to taxonomists for standard genome sequencing and annotation.</title>
        <authorList>
            <consortium name="The Broad Institute Genomics Platform"/>
            <consortium name="The Broad Institute Genome Sequencing Center for Infectious Disease"/>
            <person name="Wu L."/>
            <person name="Ma J."/>
        </authorList>
    </citation>
    <scope>NUCLEOTIDE SEQUENCE [LARGE SCALE GENOMIC DNA]</scope>
    <source>
        <strain evidence="7">KCTC 42644</strain>
    </source>
</reference>
<comment type="similarity">
    <text evidence="1 3">Belongs to the bacterial flagellin family.</text>
</comment>
<sequence length="285" mass="29838">MISATRYRLTAEINRQVKLGNEIARTQVEISTGKRILAPSDDPTGAALVSELARTQAEEATWLRNLGTARTLSDRADTALTSVANNLDRANELLISAASGTLSAENRATIAAELKAIAEDIASLADTRDALGGELFRTGSPLEIPVIAGGTIVPVASRAEVFGGVPASGGPTDIVTILNNAAAAIVDPDPAARKAGTDTALTDLPIAIDHITSARGELGARANRIERLTEQLETSAIELEDQRGEIEGVDLTEAIAKLQAKQVSLQAAQMVLAQTGKTSLFDLIR</sequence>
<evidence type="ECO:0000256" key="2">
    <source>
        <dbReference type="ARBA" id="ARBA00023143"/>
    </source>
</evidence>
<dbReference type="InterPro" id="IPR046358">
    <property type="entry name" value="Flagellin_C"/>
</dbReference>
<keyword evidence="6" id="KW-0282">Flagellum</keyword>
<dbReference type="SUPFAM" id="SSF64518">
    <property type="entry name" value="Phase 1 flagellin"/>
    <property type="match status" value="1"/>
</dbReference>
<dbReference type="Pfam" id="PF00669">
    <property type="entry name" value="Flagellin_N"/>
    <property type="match status" value="1"/>
</dbReference>
<comment type="subcellular location">
    <subcellularLocation>
        <location evidence="3">Secreted</location>
    </subcellularLocation>
    <subcellularLocation>
        <location evidence="3">Bacterial flagellum</location>
    </subcellularLocation>
</comment>
<dbReference type="InterPro" id="IPR001029">
    <property type="entry name" value="Flagellin_N"/>
</dbReference>
<keyword evidence="2 3" id="KW-0975">Bacterial flagellum</keyword>
<evidence type="ECO:0000313" key="7">
    <source>
        <dbReference type="Proteomes" id="UP001595615"/>
    </source>
</evidence>
<dbReference type="Pfam" id="PF00700">
    <property type="entry name" value="Flagellin_C"/>
    <property type="match status" value="1"/>
</dbReference>
<dbReference type="PANTHER" id="PTHR42792">
    <property type="entry name" value="FLAGELLIN"/>
    <property type="match status" value="1"/>
</dbReference>
<keyword evidence="3" id="KW-0964">Secreted</keyword>
<keyword evidence="6" id="KW-0966">Cell projection</keyword>
<protein>
    <recommendedName>
        <fullName evidence="3">Flagellin</fullName>
    </recommendedName>
</protein>
<comment type="caution">
    <text evidence="6">The sequence shown here is derived from an EMBL/GenBank/DDBJ whole genome shotgun (WGS) entry which is preliminary data.</text>
</comment>
<dbReference type="PANTHER" id="PTHR42792:SF1">
    <property type="entry name" value="FLAGELLAR HOOK-ASSOCIATED PROTEIN 3"/>
    <property type="match status" value="1"/>
</dbReference>
<evidence type="ECO:0000259" key="4">
    <source>
        <dbReference type="Pfam" id="PF00669"/>
    </source>
</evidence>
<evidence type="ECO:0000259" key="5">
    <source>
        <dbReference type="Pfam" id="PF00700"/>
    </source>
</evidence>
<dbReference type="RefSeq" id="WP_380863307.1">
    <property type="nucleotide sequence ID" value="NZ_JBHRXV010000011.1"/>
</dbReference>
<dbReference type="Gene3D" id="1.20.1330.10">
    <property type="entry name" value="f41 fragment of flagellin, N-terminal domain"/>
    <property type="match status" value="1"/>
</dbReference>
<keyword evidence="7" id="KW-1185">Reference proteome</keyword>
<dbReference type="EMBL" id="JBHRXV010000011">
    <property type="protein sequence ID" value="MFC3714147.1"/>
    <property type="molecule type" value="Genomic_DNA"/>
</dbReference>
<evidence type="ECO:0000256" key="1">
    <source>
        <dbReference type="ARBA" id="ARBA00005709"/>
    </source>
</evidence>
<dbReference type="InterPro" id="IPR001492">
    <property type="entry name" value="Flagellin"/>
</dbReference>
<gene>
    <name evidence="6" type="ORF">ACFOMD_16365</name>
</gene>
<dbReference type="Proteomes" id="UP001595615">
    <property type="component" value="Unassembled WGS sequence"/>
</dbReference>
<accession>A0ABV7XDB6</accession>
<evidence type="ECO:0000313" key="6">
    <source>
        <dbReference type="EMBL" id="MFC3714147.1"/>
    </source>
</evidence>